<keyword evidence="2" id="KW-1185">Reference proteome</keyword>
<reference evidence="1 2" key="1">
    <citation type="submission" date="2020-04" db="EMBL/GenBank/DDBJ databases">
        <title>Rhodospirillaceae bacterium KN72 isolated from deep sea.</title>
        <authorList>
            <person name="Zhang D.-C."/>
        </authorList>
    </citation>
    <scope>NUCLEOTIDE SEQUENCE [LARGE SCALE GENOMIC DNA]</scope>
    <source>
        <strain evidence="1 2">KN72</strain>
    </source>
</reference>
<comment type="caution">
    <text evidence="1">The sequence shown here is derived from an EMBL/GenBank/DDBJ whole genome shotgun (WGS) entry which is preliminary data.</text>
</comment>
<evidence type="ECO:0000313" key="1">
    <source>
        <dbReference type="EMBL" id="NMM44398.1"/>
    </source>
</evidence>
<dbReference type="EMBL" id="JABBNT010000002">
    <property type="protein sequence ID" value="NMM44398.1"/>
    <property type="molecule type" value="Genomic_DNA"/>
</dbReference>
<gene>
    <name evidence="1" type="ORF">HH303_07900</name>
</gene>
<evidence type="ECO:0000313" key="2">
    <source>
        <dbReference type="Proteomes" id="UP000539372"/>
    </source>
</evidence>
<dbReference type="AlphaFoldDB" id="A0A7Y0DZD1"/>
<name>A0A7Y0DZD1_9PROT</name>
<sequence length="136" mass="15492">MSNSSTTDRIKISVDLANAGSRDELIDDMALPFLDLAEKIEAARLNKADGETWQAIFETNLFLWRFISHFLPHHFGEDVTPETRELLSRISQFMTKVTVALADRDAKDPELLEKIVNLNLNMCDQILAMRGRLSEK</sequence>
<protein>
    <recommendedName>
        <fullName evidence="3">Flagellar biosynthesis regulatory protein FlaF</fullName>
    </recommendedName>
</protein>
<dbReference type="Proteomes" id="UP000539372">
    <property type="component" value="Unassembled WGS sequence"/>
</dbReference>
<proteinExistence type="predicted"/>
<organism evidence="1 2">
    <name type="scientific">Pacificispira spongiicola</name>
    <dbReference type="NCBI Taxonomy" id="2729598"/>
    <lineage>
        <taxon>Bacteria</taxon>
        <taxon>Pseudomonadati</taxon>
        <taxon>Pseudomonadota</taxon>
        <taxon>Alphaproteobacteria</taxon>
        <taxon>Rhodospirillales</taxon>
        <taxon>Rhodospirillaceae</taxon>
        <taxon>Pacificispira</taxon>
    </lineage>
</organism>
<dbReference type="RefSeq" id="WP_169624687.1">
    <property type="nucleotide sequence ID" value="NZ_JABBNT010000002.1"/>
</dbReference>
<accession>A0A7Y0DZD1</accession>
<evidence type="ECO:0008006" key="3">
    <source>
        <dbReference type="Google" id="ProtNLM"/>
    </source>
</evidence>